<dbReference type="Proteomes" id="UP000199428">
    <property type="component" value="Unassembled WGS sequence"/>
</dbReference>
<evidence type="ECO:0000313" key="2">
    <source>
        <dbReference type="EMBL" id="SCZ77596.1"/>
    </source>
</evidence>
<reference evidence="2 3" key="1">
    <citation type="submission" date="2016-10" db="EMBL/GenBank/DDBJ databases">
        <authorList>
            <person name="de Groot N.N."/>
        </authorList>
    </citation>
    <scope>NUCLEOTIDE SEQUENCE [LARGE SCALE GENOMIC DNA]</scope>
    <source>
        <strain evidence="2 3">DSM 10317</strain>
    </source>
</reference>
<feature type="transmembrane region" description="Helical" evidence="1">
    <location>
        <begin position="39"/>
        <end position="59"/>
    </location>
</feature>
<evidence type="ECO:0000256" key="1">
    <source>
        <dbReference type="SAM" id="Phobius"/>
    </source>
</evidence>
<dbReference type="AlphaFoldDB" id="A0A1G5RUC1"/>
<organism evidence="2 3">
    <name type="scientific">Pseudobutyrivibrio xylanivorans</name>
    <dbReference type="NCBI Taxonomy" id="185007"/>
    <lineage>
        <taxon>Bacteria</taxon>
        <taxon>Bacillati</taxon>
        <taxon>Bacillota</taxon>
        <taxon>Clostridia</taxon>
        <taxon>Lachnospirales</taxon>
        <taxon>Lachnospiraceae</taxon>
        <taxon>Pseudobutyrivibrio</taxon>
    </lineage>
</organism>
<sequence>MEKISVASQVAMLVTFIISVGVPVALLFIFSIKKRANKICFVIGAVTFIIFALILEGILHRIMISIFGDTLLTNTAFMAIYGGIAAGVFEETGRLVAMKTVMKKYLTKENALMYGAGHGGVEAIIIVGLTYLSNLVTSLMINAGTMEAMLVGLDESMKAQTMETLSVLATTPTIDFYMAGVERIFAITLHICLSYLVYLAVKNRKYGYYGLAILIHACVDGMTVALAKVIPLYGLEMVLIVVAFILACFIYRAYQKEPVVVVQAD</sequence>
<dbReference type="Pfam" id="PF10086">
    <property type="entry name" value="YhfC"/>
    <property type="match status" value="1"/>
</dbReference>
<dbReference type="PIRSF" id="PIRSF033101">
    <property type="entry name" value="UCP033101"/>
    <property type="match status" value="1"/>
</dbReference>
<feature type="transmembrane region" description="Helical" evidence="1">
    <location>
        <begin position="184"/>
        <end position="201"/>
    </location>
</feature>
<feature type="transmembrane region" description="Helical" evidence="1">
    <location>
        <begin position="71"/>
        <end position="90"/>
    </location>
</feature>
<keyword evidence="1" id="KW-0812">Transmembrane</keyword>
<name>A0A1G5RUC1_PSEXY</name>
<proteinExistence type="predicted"/>
<dbReference type="InterPro" id="IPR011397">
    <property type="entry name" value="YhfC"/>
</dbReference>
<feature type="transmembrane region" description="Helical" evidence="1">
    <location>
        <begin position="208"/>
        <end position="227"/>
    </location>
</feature>
<accession>A0A1G5RUC1</accession>
<evidence type="ECO:0000313" key="3">
    <source>
        <dbReference type="Proteomes" id="UP000199428"/>
    </source>
</evidence>
<dbReference type="EMBL" id="FMWK01000003">
    <property type="protein sequence ID" value="SCZ77596.1"/>
    <property type="molecule type" value="Genomic_DNA"/>
</dbReference>
<protein>
    <submittedName>
        <fullName evidence="2">Uncharacterized membrane protein YhfC</fullName>
    </submittedName>
</protein>
<feature type="transmembrane region" description="Helical" evidence="1">
    <location>
        <begin position="6"/>
        <end position="32"/>
    </location>
</feature>
<keyword evidence="1" id="KW-1133">Transmembrane helix</keyword>
<keyword evidence="1" id="KW-0472">Membrane</keyword>
<dbReference type="RefSeq" id="WP_051194698.1">
    <property type="nucleotide sequence ID" value="NZ_FMWK01000003.1"/>
</dbReference>
<gene>
    <name evidence="2" type="ORF">SAMN02910350_00878</name>
</gene>
<feature type="transmembrane region" description="Helical" evidence="1">
    <location>
        <begin position="111"/>
        <end position="132"/>
    </location>
</feature>
<feature type="transmembrane region" description="Helical" evidence="1">
    <location>
        <begin position="233"/>
        <end position="254"/>
    </location>
</feature>